<comment type="similarity">
    <text evidence="1">Belongs to the transglycosylase Slt family.</text>
</comment>
<proteinExistence type="inferred from homology"/>
<organism evidence="6 7">
    <name type="scientific">Cognatishimia activa</name>
    <dbReference type="NCBI Taxonomy" id="1715691"/>
    <lineage>
        <taxon>Bacteria</taxon>
        <taxon>Pseudomonadati</taxon>
        <taxon>Pseudomonadota</taxon>
        <taxon>Alphaproteobacteria</taxon>
        <taxon>Rhodobacterales</taxon>
        <taxon>Paracoccaceae</taxon>
        <taxon>Cognatishimia</taxon>
    </lineage>
</organism>
<dbReference type="STRING" id="1715691.TA5113_01047"/>
<sequence>MQIRQLAGILGLLIAFPFATHAETAAKKPPPFPDFQAKRLKPPSKDETKRIKVQVEERANPAVPPAPGVTQPLIPPADTLNTATPAQSLYEWFWASIDASPETPNPGRLADAVEAVITPDGKQSLPPPRLQSMQDIATAYGRDILLATIGTEVSPAIALAVIYTESAGNPAAVSKAGALGLMQLMPVTVERFEVADATLPSDNIKGGVAFLDVLLKRYNGDPILALAAYNAGEGAVRDHGGVPPFPETKNYVPRVMSAYSVARGLCTTQPLLPSDPCIFAPIAN</sequence>
<dbReference type="OrthoDB" id="9815002at2"/>
<dbReference type="PANTHER" id="PTHR37423">
    <property type="entry name" value="SOLUBLE LYTIC MUREIN TRANSGLYCOSYLASE-RELATED"/>
    <property type="match status" value="1"/>
</dbReference>
<dbReference type="Proteomes" id="UP000051184">
    <property type="component" value="Unassembled WGS sequence"/>
</dbReference>
<evidence type="ECO:0000313" key="6">
    <source>
        <dbReference type="EMBL" id="CUK26410.1"/>
    </source>
</evidence>
<keyword evidence="6" id="KW-0456">Lyase</keyword>
<evidence type="ECO:0000256" key="1">
    <source>
        <dbReference type="ARBA" id="ARBA00007734"/>
    </source>
</evidence>
<feature type="chain" id="PRO_5006065560" evidence="4">
    <location>
        <begin position="23"/>
        <end position="284"/>
    </location>
</feature>
<name>A0A0P1ISD6_9RHOB</name>
<keyword evidence="7" id="KW-1185">Reference proteome</keyword>
<accession>A0A0P1ISD6</accession>
<dbReference type="CDD" id="cd00254">
    <property type="entry name" value="LT-like"/>
    <property type="match status" value="1"/>
</dbReference>
<dbReference type="GO" id="GO:0016829">
    <property type="term" value="F:lyase activity"/>
    <property type="evidence" value="ECO:0007669"/>
    <property type="project" value="UniProtKB-KW"/>
</dbReference>
<feature type="domain" description="Transglycosylase SLT" evidence="5">
    <location>
        <begin position="151"/>
        <end position="244"/>
    </location>
</feature>
<dbReference type="AlphaFoldDB" id="A0A0P1ISD6"/>
<feature type="region of interest" description="Disordered" evidence="3">
    <location>
        <begin position="25"/>
        <end position="48"/>
    </location>
</feature>
<feature type="signal peptide" evidence="4">
    <location>
        <begin position="1"/>
        <end position="22"/>
    </location>
</feature>
<evidence type="ECO:0000313" key="7">
    <source>
        <dbReference type="Proteomes" id="UP000051184"/>
    </source>
</evidence>
<keyword evidence="4" id="KW-0732">Signal</keyword>
<dbReference type="InterPro" id="IPR023346">
    <property type="entry name" value="Lysozyme-like_dom_sf"/>
</dbReference>
<protein>
    <submittedName>
        <fullName evidence="6">Soluble lytic murein transglycosylase</fullName>
        <ecNumber evidence="6">4.2.2.-</ecNumber>
    </submittedName>
</protein>
<dbReference type="EMBL" id="CYUE01000020">
    <property type="protein sequence ID" value="CUK26410.1"/>
    <property type="molecule type" value="Genomic_DNA"/>
</dbReference>
<dbReference type="PANTHER" id="PTHR37423:SF2">
    <property type="entry name" value="MEMBRANE-BOUND LYTIC MUREIN TRANSGLYCOSYLASE C"/>
    <property type="match status" value="1"/>
</dbReference>
<comment type="similarity">
    <text evidence="2">Belongs to the virb1 family.</text>
</comment>
<gene>
    <name evidence="6" type="primary">slt_4</name>
    <name evidence="6" type="ORF">TA5114_02220</name>
</gene>
<dbReference type="InterPro" id="IPR008258">
    <property type="entry name" value="Transglycosylase_SLT_dom_1"/>
</dbReference>
<dbReference type="SUPFAM" id="SSF53955">
    <property type="entry name" value="Lysozyme-like"/>
    <property type="match status" value="1"/>
</dbReference>
<dbReference type="Gene3D" id="1.10.530.10">
    <property type="match status" value="1"/>
</dbReference>
<evidence type="ECO:0000259" key="5">
    <source>
        <dbReference type="Pfam" id="PF01464"/>
    </source>
</evidence>
<evidence type="ECO:0000256" key="2">
    <source>
        <dbReference type="ARBA" id="ARBA00009387"/>
    </source>
</evidence>
<evidence type="ECO:0000256" key="3">
    <source>
        <dbReference type="SAM" id="MobiDB-lite"/>
    </source>
</evidence>
<evidence type="ECO:0000256" key="4">
    <source>
        <dbReference type="SAM" id="SignalP"/>
    </source>
</evidence>
<dbReference type="Pfam" id="PF01464">
    <property type="entry name" value="SLT"/>
    <property type="match status" value="1"/>
</dbReference>
<reference evidence="7" key="1">
    <citation type="submission" date="2015-09" db="EMBL/GenBank/DDBJ databases">
        <authorList>
            <person name="Rodrigo-Torres Lidia"/>
            <person name="Arahal R.David."/>
        </authorList>
    </citation>
    <scope>NUCLEOTIDE SEQUENCE [LARGE SCALE GENOMIC DNA]</scope>
    <source>
        <strain evidence="7">CECT 5114</strain>
    </source>
</reference>
<dbReference type="EC" id="4.2.2.-" evidence="6"/>